<gene>
    <name evidence="4" type="ORF">WJ0W_003286</name>
</gene>
<evidence type="ECO:0000259" key="3">
    <source>
        <dbReference type="Pfam" id="PF10145"/>
    </source>
</evidence>
<keyword evidence="5" id="KW-1185">Reference proteome</keyword>
<dbReference type="PANTHER" id="PTHR37813:SF1">
    <property type="entry name" value="FELS-2 PROPHAGE PROTEIN"/>
    <property type="match status" value="1"/>
</dbReference>
<feature type="domain" description="Phage tail tape measure protein" evidence="3">
    <location>
        <begin position="138"/>
        <end position="336"/>
    </location>
</feature>
<accession>A0ABM9G3X9</accession>
<dbReference type="NCBIfam" id="TIGR01760">
    <property type="entry name" value="tape_meas_TP901"/>
    <property type="match status" value="1"/>
</dbReference>
<dbReference type="Proteomes" id="UP001154322">
    <property type="component" value="Unassembled WGS sequence"/>
</dbReference>
<name>A0ABM9G3X9_9BACL</name>
<feature type="coiled-coil region" evidence="2">
    <location>
        <begin position="675"/>
        <end position="718"/>
    </location>
</feature>
<sequence>MGKEYEIKFRLDAETDSSFSKAFTSASSDFRQLQAQVSDLSRGRGVNKGLLGSLLDPFRRNMRQTQADAKKTASAAENMFGLIKKAGAGVAGFLAVRNVLNLGKDFVQTFANFEQGMANVRAVSGLGKTSKDFELLTAKAREMGERTSKTASEAADGLQYLALAGWNTEQMLAGIEPVLRLSEAGAMDLGRASDLATDSMAALGLEVKDLPAYLDKVAQASRRSNTSVEQLMDAFLVSGGTFKTLNVPLEEATSLLGTLANRGYKGSEAGTAMNVIITNLTSGMGQAGKAMKELEISAFDSKGRFQGLEKVFLEVKGKVDKMTDSQRSQYIAMIAGKEHLKTFTGLLDGLGKEYGGLKKDVKNSGGALMEMAETQMDTLSGSMKLMESAFESAKISLGEKFAPTVRRVVDDITTRIPQAMGELESLMDGPAWKNADLFGKMRLAWDKIIGEPLAAWWDSSGRQQVAGVAKEIGKMVWSGISGLAKESLGALSGSPTGILAAGALAVPTTKVVKGTGKIVKSLAGMTKAGTGAASSMGIVARSTGLIGPAIGALANPIGLTVAGIGALAGGWYLYRKHQEKARQDLIRMGDALKKSLGDYSAVENQTQKTKDLITEYDRLKGKIADSETPAAQLTEAKRKLRDVEKELIEMYPEILSNHDIENGKLEEKIGLIGRLSKAELDEAKLKLEKDIADNQGNKGKLEDEIINLRNAKEKQTIDKERFLEASVAMKEIENEWTRLINSGLETWSEEWKQKSSEIIEQANEVGKEFGHTFSNLGEIRGSSDYYYKQYRENLDALVTTNDELKAAEESYKQLYDAQVKLIELNLGGSIEEQSKKIYSLTDKGKKHFYEAQEALNKLNNSLFLLPDHKKIKVDVDVDYKTPGIPTVQHKKERYGIPEPAIKLPQFADGGFSNQPSIFGEAGWEVAIPINNKQRSHDLLEKTNRIMGHTSGEGNEINVTWAPQITVQGGGVNVKQEVSQLLKQAQTSSSADSLP</sequence>
<dbReference type="Pfam" id="PF10145">
    <property type="entry name" value="PhageMin_Tail"/>
    <property type="match status" value="1"/>
</dbReference>
<evidence type="ECO:0000313" key="4">
    <source>
        <dbReference type="EMBL" id="CAH8246049.1"/>
    </source>
</evidence>
<keyword evidence="1" id="KW-1188">Viral release from host cell</keyword>
<dbReference type="RefSeq" id="WP_249724913.1">
    <property type="nucleotide sequence ID" value="NZ_AP031286.1"/>
</dbReference>
<reference evidence="4" key="1">
    <citation type="submission" date="2022-06" db="EMBL/GenBank/DDBJ databases">
        <authorList>
            <person name="Dietemann V."/>
            <person name="Ory F."/>
            <person name="Dainat B."/>
            <person name="Oberhansli S."/>
        </authorList>
    </citation>
    <scope>NUCLEOTIDE SEQUENCE</scope>
    <source>
        <strain evidence="4">Ena-SAMPLE-TAB-26-04-2022-14:26:32:270-5432</strain>
    </source>
</reference>
<protein>
    <submittedName>
        <fullName evidence="4">Phage tail tape measure protein</fullName>
    </submittedName>
</protein>
<dbReference type="PANTHER" id="PTHR37813">
    <property type="entry name" value="FELS-2 PROPHAGE PROTEIN"/>
    <property type="match status" value="1"/>
</dbReference>
<evidence type="ECO:0000313" key="5">
    <source>
        <dbReference type="Proteomes" id="UP001154322"/>
    </source>
</evidence>
<keyword evidence="2" id="KW-0175">Coiled coil</keyword>
<evidence type="ECO:0000256" key="2">
    <source>
        <dbReference type="SAM" id="Coils"/>
    </source>
</evidence>
<comment type="caution">
    <text evidence="4">The sequence shown here is derived from an EMBL/GenBank/DDBJ whole genome shotgun (WGS) entry which is preliminary data.</text>
</comment>
<dbReference type="EMBL" id="CALYLO010000004">
    <property type="protein sequence ID" value="CAH8246049.1"/>
    <property type="molecule type" value="Genomic_DNA"/>
</dbReference>
<proteinExistence type="predicted"/>
<dbReference type="InterPro" id="IPR010090">
    <property type="entry name" value="Phage_tape_meas"/>
</dbReference>
<feature type="coiled-coil region" evidence="2">
    <location>
        <begin position="787"/>
        <end position="817"/>
    </location>
</feature>
<evidence type="ECO:0000256" key="1">
    <source>
        <dbReference type="ARBA" id="ARBA00022612"/>
    </source>
</evidence>
<organism evidence="4 5">
    <name type="scientific">Paenibacillus melissococcoides</name>
    <dbReference type="NCBI Taxonomy" id="2912268"/>
    <lineage>
        <taxon>Bacteria</taxon>
        <taxon>Bacillati</taxon>
        <taxon>Bacillota</taxon>
        <taxon>Bacilli</taxon>
        <taxon>Bacillales</taxon>
        <taxon>Paenibacillaceae</taxon>
        <taxon>Paenibacillus</taxon>
    </lineage>
</organism>